<feature type="transmembrane region" description="Helical" evidence="1">
    <location>
        <begin position="20"/>
        <end position="43"/>
    </location>
</feature>
<keyword evidence="3" id="KW-1185">Reference proteome</keyword>
<accession>A0AAV6VG38</accession>
<protein>
    <submittedName>
        <fullName evidence="2">Uncharacterized protein</fullName>
    </submittedName>
</protein>
<organism evidence="2 3">
    <name type="scientific">Oedothorax gibbosus</name>
    <dbReference type="NCBI Taxonomy" id="931172"/>
    <lineage>
        <taxon>Eukaryota</taxon>
        <taxon>Metazoa</taxon>
        <taxon>Ecdysozoa</taxon>
        <taxon>Arthropoda</taxon>
        <taxon>Chelicerata</taxon>
        <taxon>Arachnida</taxon>
        <taxon>Araneae</taxon>
        <taxon>Araneomorphae</taxon>
        <taxon>Entelegynae</taxon>
        <taxon>Araneoidea</taxon>
        <taxon>Linyphiidae</taxon>
        <taxon>Erigoninae</taxon>
        <taxon>Oedothorax</taxon>
    </lineage>
</organism>
<gene>
    <name evidence="2" type="ORF">JTE90_003140</name>
</gene>
<sequence>MRSRYQDQVIEKTPAQEDSIFSSYSSLVLIVIFKIFTFLFLLFQYSLIDYDEKSEKGNEYDCEKEASLGLQQDIPRPHCSYH</sequence>
<keyword evidence="1" id="KW-0812">Transmembrane</keyword>
<keyword evidence="1" id="KW-1133">Transmembrane helix</keyword>
<proteinExistence type="predicted"/>
<reference evidence="2 3" key="1">
    <citation type="journal article" date="2022" name="Nat. Ecol. Evol.">
        <title>A masculinizing supergene underlies an exaggerated male reproductive morph in a spider.</title>
        <authorList>
            <person name="Hendrickx F."/>
            <person name="De Corte Z."/>
            <person name="Sonet G."/>
            <person name="Van Belleghem S.M."/>
            <person name="Kostlbacher S."/>
            <person name="Vangestel C."/>
        </authorList>
    </citation>
    <scope>NUCLEOTIDE SEQUENCE [LARGE SCALE GENOMIC DNA]</scope>
    <source>
        <strain evidence="2">W744_W776</strain>
    </source>
</reference>
<evidence type="ECO:0000256" key="1">
    <source>
        <dbReference type="SAM" id="Phobius"/>
    </source>
</evidence>
<name>A0AAV6VG38_9ARAC</name>
<dbReference type="EMBL" id="JAFNEN010000101">
    <property type="protein sequence ID" value="KAG8194671.1"/>
    <property type="molecule type" value="Genomic_DNA"/>
</dbReference>
<evidence type="ECO:0000313" key="2">
    <source>
        <dbReference type="EMBL" id="KAG8194671.1"/>
    </source>
</evidence>
<comment type="caution">
    <text evidence="2">The sequence shown here is derived from an EMBL/GenBank/DDBJ whole genome shotgun (WGS) entry which is preliminary data.</text>
</comment>
<dbReference type="AlphaFoldDB" id="A0AAV6VG38"/>
<dbReference type="Proteomes" id="UP000827092">
    <property type="component" value="Unassembled WGS sequence"/>
</dbReference>
<keyword evidence="1" id="KW-0472">Membrane</keyword>
<evidence type="ECO:0000313" key="3">
    <source>
        <dbReference type="Proteomes" id="UP000827092"/>
    </source>
</evidence>